<protein>
    <submittedName>
        <fullName evidence="1">Putative NRPS-like enzyme</fullName>
    </submittedName>
</protein>
<sequence length="200" mass="22095">MATMDVPNNEQYGRRLMPSVLDQLSRRTPTKLFASVPKTGDLLDGFRDVSVSDMARCVDFAAACIENHFGRGDNFETLAYVGIPDLRGVIIFYAAVKCGYKLLVPSPRNPPTTNLSLLQQTICTKLVYTAEVAPLIKPLINLLPALRTEALPSFDQMLCSNPQPYPYEKDFDHAENEPILVLHSSGSTGTHFRLQPPGPC</sequence>
<dbReference type="Gene3D" id="3.40.50.12780">
    <property type="entry name" value="N-terminal domain of ligase-like"/>
    <property type="match status" value="1"/>
</dbReference>
<dbReference type="Proteomes" id="UP000054516">
    <property type="component" value="Unassembled WGS sequence"/>
</dbReference>
<dbReference type="AlphaFoldDB" id="A0A1S8ABR5"/>
<dbReference type="OrthoDB" id="429813at2759"/>
<dbReference type="STRING" id="77044.A0A1S8ABR5"/>
<evidence type="ECO:0000313" key="1">
    <source>
        <dbReference type="EMBL" id="GAW27362.1"/>
    </source>
</evidence>
<dbReference type="OMA" id="ATKCALW"/>
<evidence type="ECO:0000313" key="2">
    <source>
        <dbReference type="Proteomes" id="UP000054516"/>
    </source>
</evidence>
<name>A0A1S8ABR5_ROSNE</name>
<dbReference type="InterPro" id="IPR042099">
    <property type="entry name" value="ANL_N_sf"/>
</dbReference>
<accession>A0A1S8ABR5</accession>
<organism evidence="1">
    <name type="scientific">Rosellinia necatrix</name>
    <name type="common">White root-rot fungus</name>
    <dbReference type="NCBI Taxonomy" id="77044"/>
    <lineage>
        <taxon>Eukaryota</taxon>
        <taxon>Fungi</taxon>
        <taxon>Dikarya</taxon>
        <taxon>Ascomycota</taxon>
        <taxon>Pezizomycotina</taxon>
        <taxon>Sordariomycetes</taxon>
        <taxon>Xylariomycetidae</taxon>
        <taxon>Xylariales</taxon>
        <taxon>Xylariaceae</taxon>
        <taxon>Rosellinia</taxon>
    </lineage>
</organism>
<keyword evidence="2" id="KW-1185">Reference proteome</keyword>
<gene>
    <name evidence="1" type="ORF">SAMD00023353_11800050</name>
</gene>
<dbReference type="EMBL" id="DF977563">
    <property type="protein sequence ID" value="GAW27362.1"/>
    <property type="molecule type" value="Genomic_DNA"/>
</dbReference>
<proteinExistence type="predicted"/>
<dbReference type="SUPFAM" id="SSF56801">
    <property type="entry name" value="Acetyl-CoA synthetase-like"/>
    <property type="match status" value="1"/>
</dbReference>
<reference evidence="1" key="1">
    <citation type="submission" date="2016-03" db="EMBL/GenBank/DDBJ databases">
        <title>Draft genome sequence of Rosellinia necatrix.</title>
        <authorList>
            <person name="Kanematsu S."/>
        </authorList>
    </citation>
    <scope>NUCLEOTIDE SEQUENCE [LARGE SCALE GENOMIC DNA]</scope>
    <source>
        <strain evidence="1">W97</strain>
    </source>
</reference>